<evidence type="ECO:0000313" key="18">
    <source>
        <dbReference type="EMBL" id="ORY29175.1"/>
    </source>
</evidence>
<evidence type="ECO:0000256" key="4">
    <source>
        <dbReference type="ARBA" id="ARBA00008654"/>
    </source>
</evidence>
<comment type="similarity">
    <text evidence="4">Belongs to the gamma-BBH/TMLD family.</text>
</comment>
<dbReference type="GO" id="GO:0005739">
    <property type="term" value="C:mitochondrion"/>
    <property type="evidence" value="ECO:0007669"/>
    <property type="project" value="TreeGrafter"/>
</dbReference>
<keyword evidence="6" id="KW-0479">Metal-binding</keyword>
<protein>
    <recommendedName>
        <fullName evidence="5">trimethyllysine dioxygenase</fullName>
        <ecNumber evidence="5">1.14.11.8</ecNumber>
    </recommendedName>
    <alternativeName>
        <fullName evidence="12">Epsilon-trimethyllysine 2-oxoglutarate dioxygenase</fullName>
    </alternativeName>
    <alternativeName>
        <fullName evidence="11">TML hydroxylase</fullName>
    </alternativeName>
    <alternativeName>
        <fullName evidence="13">TML-alpha-ketoglutarate dioxygenase</fullName>
    </alternativeName>
</protein>
<proteinExistence type="inferred from homology"/>
<evidence type="ECO:0000256" key="10">
    <source>
        <dbReference type="ARBA" id="ARBA00023004"/>
    </source>
</evidence>
<keyword evidence="9" id="KW-0560">Oxidoreductase</keyword>
<evidence type="ECO:0000256" key="3">
    <source>
        <dbReference type="ARBA" id="ARBA00005022"/>
    </source>
</evidence>
<dbReference type="Pfam" id="PF02668">
    <property type="entry name" value="TauD"/>
    <property type="match status" value="1"/>
</dbReference>
<organism evidence="18 19">
    <name type="scientific">Naematelia encephala</name>
    <dbReference type="NCBI Taxonomy" id="71784"/>
    <lineage>
        <taxon>Eukaryota</taxon>
        <taxon>Fungi</taxon>
        <taxon>Dikarya</taxon>
        <taxon>Basidiomycota</taxon>
        <taxon>Agaricomycotina</taxon>
        <taxon>Tremellomycetes</taxon>
        <taxon>Tremellales</taxon>
        <taxon>Naemateliaceae</taxon>
        <taxon>Naematelia</taxon>
    </lineage>
</organism>
<comment type="cofactor">
    <cofactor evidence="2">
        <name>L-ascorbate</name>
        <dbReference type="ChEBI" id="CHEBI:38290"/>
    </cofactor>
</comment>
<dbReference type="PANTHER" id="PTHR10696:SF51">
    <property type="entry name" value="TRIMETHYLLYSINE DIOXYGENASE, MITOCHONDRIAL"/>
    <property type="match status" value="1"/>
</dbReference>
<evidence type="ECO:0000259" key="17">
    <source>
        <dbReference type="Pfam" id="PF06155"/>
    </source>
</evidence>
<evidence type="ECO:0000256" key="2">
    <source>
        <dbReference type="ARBA" id="ARBA00001961"/>
    </source>
</evidence>
<dbReference type="EC" id="1.14.11.8" evidence="5"/>
<dbReference type="Pfam" id="PF06155">
    <property type="entry name" value="GBBH-like_N"/>
    <property type="match status" value="1"/>
</dbReference>
<keyword evidence="8" id="KW-0223">Dioxygenase</keyword>
<evidence type="ECO:0000256" key="6">
    <source>
        <dbReference type="ARBA" id="ARBA00022723"/>
    </source>
</evidence>
<evidence type="ECO:0000256" key="12">
    <source>
        <dbReference type="ARBA" id="ARBA00031778"/>
    </source>
</evidence>
<evidence type="ECO:0000256" key="9">
    <source>
        <dbReference type="ARBA" id="ARBA00023002"/>
    </source>
</evidence>
<evidence type="ECO:0000256" key="5">
    <source>
        <dbReference type="ARBA" id="ARBA00012267"/>
    </source>
</evidence>
<dbReference type="Gene3D" id="3.30.2020.30">
    <property type="match status" value="1"/>
</dbReference>
<dbReference type="UniPathway" id="UPA00118"/>
<dbReference type="FunFam" id="3.60.130.10:FF:000001">
    <property type="entry name" value="Trimethyllysine dioxygenase, mitochondrial"/>
    <property type="match status" value="1"/>
</dbReference>
<gene>
    <name evidence="18" type="ORF">BCR39DRAFT_575262</name>
</gene>
<evidence type="ECO:0000256" key="11">
    <source>
        <dbReference type="ARBA" id="ARBA00030363"/>
    </source>
</evidence>
<dbReference type="AlphaFoldDB" id="A0A1Y2B508"/>
<evidence type="ECO:0000256" key="8">
    <source>
        <dbReference type="ARBA" id="ARBA00022964"/>
    </source>
</evidence>
<dbReference type="InterPro" id="IPR050411">
    <property type="entry name" value="AlphaKG_dependent_hydroxylases"/>
</dbReference>
<dbReference type="STRING" id="71784.A0A1Y2B508"/>
<dbReference type="PANTHER" id="PTHR10696">
    <property type="entry name" value="GAMMA-BUTYROBETAINE HYDROXYLASE-RELATED"/>
    <property type="match status" value="1"/>
</dbReference>
<comment type="pathway">
    <text evidence="3">Amine and polyamine biosynthesis; carnitine biosynthesis.</text>
</comment>
<name>A0A1Y2B508_9TREE</name>
<dbReference type="SUPFAM" id="SSF51197">
    <property type="entry name" value="Clavaminate synthase-like"/>
    <property type="match status" value="1"/>
</dbReference>
<dbReference type="InterPro" id="IPR003819">
    <property type="entry name" value="TauD/TfdA-like"/>
</dbReference>
<comment type="cofactor">
    <cofactor evidence="1">
        <name>Fe(2+)</name>
        <dbReference type="ChEBI" id="CHEBI:29033"/>
    </cofactor>
</comment>
<dbReference type="InParanoid" id="A0A1Y2B508"/>
<dbReference type="InterPro" id="IPR042098">
    <property type="entry name" value="TauD-like_sf"/>
</dbReference>
<evidence type="ECO:0000256" key="15">
    <source>
        <dbReference type="ARBA" id="ARBA00049334"/>
    </source>
</evidence>
<comment type="catalytic activity">
    <reaction evidence="15">
        <text>N(6),N(6),N(6)-trimethyl-L-lysine + 2-oxoglutarate + O2 = (3S)-3-hydroxy-N(6),N(6),N(6)-trimethyl-L-lysine + succinate + CO2</text>
        <dbReference type="Rhea" id="RHEA:14181"/>
        <dbReference type="ChEBI" id="CHEBI:15379"/>
        <dbReference type="ChEBI" id="CHEBI:16526"/>
        <dbReference type="ChEBI" id="CHEBI:16810"/>
        <dbReference type="ChEBI" id="CHEBI:30031"/>
        <dbReference type="ChEBI" id="CHEBI:58100"/>
        <dbReference type="ChEBI" id="CHEBI:141499"/>
        <dbReference type="EC" id="1.14.11.8"/>
    </reaction>
</comment>
<keyword evidence="7" id="KW-0124">Carnitine biosynthesis</keyword>
<dbReference type="Gene3D" id="3.60.130.10">
    <property type="entry name" value="Clavaminate synthase-like"/>
    <property type="match status" value="1"/>
</dbReference>
<dbReference type="InterPro" id="IPR038492">
    <property type="entry name" value="GBBH-like_N_sf"/>
</dbReference>
<evidence type="ECO:0000256" key="13">
    <source>
        <dbReference type="ARBA" id="ARBA00032283"/>
    </source>
</evidence>
<dbReference type="GO" id="GO:0005506">
    <property type="term" value="F:iron ion binding"/>
    <property type="evidence" value="ECO:0007669"/>
    <property type="project" value="InterPro"/>
</dbReference>
<dbReference type="GO" id="GO:0050353">
    <property type="term" value="F:trimethyllysine dioxygenase activity"/>
    <property type="evidence" value="ECO:0007669"/>
    <property type="project" value="UniProtKB-EC"/>
</dbReference>
<evidence type="ECO:0000259" key="16">
    <source>
        <dbReference type="Pfam" id="PF02668"/>
    </source>
</evidence>
<evidence type="ECO:0000256" key="14">
    <source>
        <dbReference type="ARBA" id="ARBA00046008"/>
    </source>
</evidence>
<accession>A0A1Y2B508</accession>
<dbReference type="EMBL" id="MCFC01000027">
    <property type="protein sequence ID" value="ORY29175.1"/>
    <property type="molecule type" value="Genomic_DNA"/>
</dbReference>
<evidence type="ECO:0000256" key="1">
    <source>
        <dbReference type="ARBA" id="ARBA00001954"/>
    </source>
</evidence>
<keyword evidence="19" id="KW-1185">Reference proteome</keyword>
<dbReference type="CDD" id="cd00250">
    <property type="entry name" value="CAS_like"/>
    <property type="match status" value="1"/>
</dbReference>
<dbReference type="FunFam" id="3.30.2020.30:FF:000002">
    <property type="entry name" value="Putative gamma-butyrobetaine dioxygenase"/>
    <property type="match status" value="1"/>
</dbReference>
<dbReference type="GO" id="GO:0045329">
    <property type="term" value="P:carnitine biosynthetic process"/>
    <property type="evidence" value="ECO:0007669"/>
    <property type="project" value="UniProtKB-UniPathway"/>
</dbReference>
<comment type="function">
    <text evidence="14">Converts trimethyllysine (TML) into hydroxytrimethyllysine (HTML).</text>
</comment>
<sequence>MLKRQLLRLESQPFRAVRPARHVIHHPPPCIQSRNVSYVQVKPVGLRTAIAWPNGVETTFDNQFLLDHCRCPKCFHPVTKQRLKSLFDFTPLVEPDAVEVDTKSVRIVWSDAHESRFPFSFLLRAAYDPPLAPREDEPDDRILWNSRISQSPPIVQYQSLMIEEVGEEKAELGILRWLRKVSDFGFCLVSDVPVSPQETQKVIERIATIRPTHYGGFWDFTANMSLGDLAYSSQALPAHTDTTYFTDPAGLQIFHLLSHPSPPGTGGSTLLVDAFYSASLLSQLDPTAYSVLSRLRVPAHASGTPGSLLRPVISQPTFRHDERGRLAQVRWNNEDRGVIGSRWTPGDVQSWYAAARRFEEICRNEDTEYWVQLRPGTLLVIDNWRVMHGRSAFTGDRRMCGAYIGADDWRSRKAALEARFVSKAAGEDDIWESGW</sequence>
<dbReference type="OrthoDB" id="408743at2759"/>
<evidence type="ECO:0000256" key="7">
    <source>
        <dbReference type="ARBA" id="ARBA00022873"/>
    </source>
</evidence>
<feature type="domain" description="TauD/TfdA-like" evidence="16">
    <location>
        <begin position="175"/>
        <end position="403"/>
    </location>
</feature>
<dbReference type="NCBIfam" id="TIGR02410">
    <property type="entry name" value="carnitine_TMLD"/>
    <property type="match status" value="1"/>
</dbReference>
<evidence type="ECO:0000313" key="19">
    <source>
        <dbReference type="Proteomes" id="UP000193986"/>
    </source>
</evidence>
<keyword evidence="10" id="KW-0408">Iron</keyword>
<dbReference type="InterPro" id="IPR012776">
    <property type="entry name" value="Trimethyllysine_dOase"/>
</dbReference>
<feature type="domain" description="Gamma-butyrobetaine hydroxylase-like N-terminal" evidence="17">
    <location>
        <begin position="49"/>
        <end position="122"/>
    </location>
</feature>
<comment type="caution">
    <text evidence="18">The sequence shown here is derived from an EMBL/GenBank/DDBJ whole genome shotgun (WGS) entry which is preliminary data.</text>
</comment>
<dbReference type="InterPro" id="IPR010376">
    <property type="entry name" value="GBBH-like_N"/>
</dbReference>
<dbReference type="Proteomes" id="UP000193986">
    <property type="component" value="Unassembled WGS sequence"/>
</dbReference>
<reference evidence="18 19" key="1">
    <citation type="submission" date="2016-07" db="EMBL/GenBank/DDBJ databases">
        <title>Pervasive Adenine N6-methylation of Active Genes in Fungi.</title>
        <authorList>
            <consortium name="DOE Joint Genome Institute"/>
            <person name="Mondo S.J."/>
            <person name="Dannebaum R.O."/>
            <person name="Kuo R.C."/>
            <person name="Labutti K."/>
            <person name="Haridas S."/>
            <person name="Kuo A."/>
            <person name="Salamov A."/>
            <person name="Ahrendt S.R."/>
            <person name="Lipzen A."/>
            <person name="Sullivan W."/>
            <person name="Andreopoulos W.B."/>
            <person name="Clum A."/>
            <person name="Lindquist E."/>
            <person name="Daum C."/>
            <person name="Ramamoorthy G.K."/>
            <person name="Gryganskyi A."/>
            <person name="Culley D."/>
            <person name="Magnuson J.K."/>
            <person name="James T.Y."/>
            <person name="O'Malley M.A."/>
            <person name="Stajich J.E."/>
            <person name="Spatafora J.W."/>
            <person name="Visel A."/>
            <person name="Grigoriev I.V."/>
        </authorList>
    </citation>
    <scope>NUCLEOTIDE SEQUENCE [LARGE SCALE GENOMIC DNA]</scope>
    <source>
        <strain evidence="18 19">68-887.2</strain>
    </source>
</reference>